<evidence type="ECO:0000256" key="2">
    <source>
        <dbReference type="SAM" id="MobiDB-lite"/>
    </source>
</evidence>
<sequence>MARPHIDFATSSGISNDRQRALVPTIDATIECVSLSKRHYALGRGYVEPPHFLSEYIPQSVSPPTFNYFPYLLHQPAFTTPQYWPWCDSSIHTRWVKWLERLKPHFESEWKSLKIFYLIMFCRDGIPFCPDLMAAATFYWSHSSNVFMFPCGPMSVTLLDLCMITGLAPFGETRVDIMLSADLRNLDHQTAQQSYDQYMDAHNQEKDIPTVNEHTEFLAIWLNRYVFCSRSMQMTSEFINVAYSLAKGQKLDLCTALLTNFYRSMYELCSNPQSHMFGPLWILPLWVYCYFPDVRPKNVVIPIGRPICSAFQNSEIPNISYESFFRRFYEATGDKSPAFNCMTSHLTVGHWFPSFGPTAATQVSIGPRDRSAFDGIDQIWASFLTTRDIFCGFCPLNESSANLKMWCEFYPSNFCARQFGFFQIAPNYDYSCWQTWRSGRYDLDLDEYNVHLSHQLVRMDGFKLPDFNPTLGTMPGFDYWWRVVCVSLNALPYSELLQIAKAVPSQNNSPRPKQPAEEDGNLEAEPLSLIEALRSSRRTAFRRKLSPSKFSNSQDNPFIIEDDDDEPEQTHSASLHDKVSITGDTQSSPVMKSPTHHADAATISRKSTSSSNLGKRGSAFRAVTSDSPQPTSQYLMSFEAARSLLPDYMVKSAADIFGDDFDGVLRVLKALASGPVDDSLKADLNKFASTAEETRKSYSTNTAILKEYDQKSAEARSLLDEAEKLRNSSCNVESEMAALRAKKISLELERAQIELDLINVRRRLDEVNGALDTSAAAAEATATRAAELQKANRFLELACAEAASRIKAAEHEWYSLASILSPLWPASPSREIALDVKPLSMVRPDENLSTQEKDGPSSPAAES</sequence>
<keyword evidence="5" id="KW-1185">Reference proteome</keyword>
<evidence type="ECO:0000313" key="4">
    <source>
        <dbReference type="EMBL" id="CAI9089773.1"/>
    </source>
</evidence>
<dbReference type="InterPro" id="IPR019557">
    <property type="entry name" value="AminoTfrase-like_pln_mobile"/>
</dbReference>
<dbReference type="PANTHER" id="PTHR46033:SF65">
    <property type="entry name" value="AMINOTRANSFERASE-LIKE PLANT MOBILE DOMAIN-CONTAINING PROTEIN"/>
    <property type="match status" value="1"/>
</dbReference>
<feature type="compositionally biased region" description="Polar residues" evidence="2">
    <location>
        <begin position="604"/>
        <end position="613"/>
    </location>
</feature>
<dbReference type="Pfam" id="PF10536">
    <property type="entry name" value="PMD"/>
    <property type="match status" value="1"/>
</dbReference>
<dbReference type="AlphaFoldDB" id="A0AAV1C5A6"/>
<feature type="region of interest" description="Disordered" evidence="2">
    <location>
        <begin position="841"/>
        <end position="863"/>
    </location>
</feature>
<name>A0AAV1C5A6_OLDCO</name>
<dbReference type="Proteomes" id="UP001161247">
    <property type="component" value="Chromosome 1"/>
</dbReference>
<dbReference type="PANTHER" id="PTHR46033">
    <property type="entry name" value="PROTEIN MAIN-LIKE 2"/>
    <property type="match status" value="1"/>
</dbReference>
<dbReference type="InterPro" id="IPR044824">
    <property type="entry name" value="MAIN-like"/>
</dbReference>
<protein>
    <submittedName>
        <fullName evidence="4">OLC1v1024407C1</fullName>
    </submittedName>
</protein>
<feature type="coiled-coil region" evidence="1">
    <location>
        <begin position="705"/>
        <end position="756"/>
    </location>
</feature>
<dbReference type="EMBL" id="OX459118">
    <property type="protein sequence ID" value="CAI9089773.1"/>
    <property type="molecule type" value="Genomic_DNA"/>
</dbReference>
<keyword evidence="1" id="KW-0175">Coiled coil</keyword>
<dbReference type="GO" id="GO:0010073">
    <property type="term" value="P:meristem maintenance"/>
    <property type="evidence" value="ECO:0007669"/>
    <property type="project" value="InterPro"/>
</dbReference>
<feature type="coiled-coil region" evidence="1">
    <location>
        <begin position="785"/>
        <end position="812"/>
    </location>
</feature>
<evidence type="ECO:0000256" key="1">
    <source>
        <dbReference type="SAM" id="Coils"/>
    </source>
</evidence>
<evidence type="ECO:0000259" key="3">
    <source>
        <dbReference type="Pfam" id="PF10536"/>
    </source>
</evidence>
<evidence type="ECO:0000313" key="5">
    <source>
        <dbReference type="Proteomes" id="UP001161247"/>
    </source>
</evidence>
<proteinExistence type="predicted"/>
<feature type="region of interest" description="Disordered" evidence="2">
    <location>
        <begin position="545"/>
        <end position="631"/>
    </location>
</feature>
<feature type="compositionally biased region" description="Basic and acidic residues" evidence="2">
    <location>
        <begin position="843"/>
        <end position="855"/>
    </location>
</feature>
<gene>
    <name evidence="4" type="ORF">OLC1_LOCUS2053</name>
</gene>
<organism evidence="4 5">
    <name type="scientific">Oldenlandia corymbosa var. corymbosa</name>
    <dbReference type="NCBI Taxonomy" id="529605"/>
    <lineage>
        <taxon>Eukaryota</taxon>
        <taxon>Viridiplantae</taxon>
        <taxon>Streptophyta</taxon>
        <taxon>Embryophyta</taxon>
        <taxon>Tracheophyta</taxon>
        <taxon>Spermatophyta</taxon>
        <taxon>Magnoliopsida</taxon>
        <taxon>eudicotyledons</taxon>
        <taxon>Gunneridae</taxon>
        <taxon>Pentapetalae</taxon>
        <taxon>asterids</taxon>
        <taxon>lamiids</taxon>
        <taxon>Gentianales</taxon>
        <taxon>Rubiaceae</taxon>
        <taxon>Rubioideae</taxon>
        <taxon>Spermacoceae</taxon>
        <taxon>Hedyotis-Oldenlandia complex</taxon>
        <taxon>Oldenlandia</taxon>
    </lineage>
</organism>
<accession>A0AAV1C5A6</accession>
<reference evidence="4" key="1">
    <citation type="submission" date="2023-03" db="EMBL/GenBank/DDBJ databases">
        <authorList>
            <person name="Julca I."/>
        </authorList>
    </citation>
    <scope>NUCLEOTIDE SEQUENCE</scope>
</reference>
<feature type="domain" description="Aminotransferase-like plant mobile" evidence="3">
    <location>
        <begin position="126"/>
        <end position="427"/>
    </location>
</feature>
<feature type="region of interest" description="Disordered" evidence="2">
    <location>
        <begin position="504"/>
        <end position="524"/>
    </location>
</feature>